<dbReference type="InParanoid" id="G7E2G5"/>
<evidence type="ECO:0000313" key="2">
    <source>
        <dbReference type="EMBL" id="GAA97025.1"/>
    </source>
</evidence>
<dbReference type="EMBL" id="BABT02000110">
    <property type="protein sequence ID" value="GAA97025.1"/>
    <property type="molecule type" value="Genomic_DNA"/>
</dbReference>
<sequence length="666" mass="73968">MRQNRSDNGYTELPTSSAPPSADSSFADTVYADSPVTARNSRIMQNGGAHQRTASLAGSFGRGHARQRSASARQSVHLDMNGSTLPPSPVLHNTAGHLPAILSSPTSDTSEKSTARLKEEVGWRMHDELDTRPRKTSIWATLITPRRLGIAMGSLVFLLVLVVSSGKLHQSKTLPIGQETQLSAAEIDAALTEQRALAEFDTDPLAFRKHLDSQHGPVSYADKELQDGHSPLLTFQSIYIVQTPCDDARLVASRRRQSQKLADALGLSVRFAPALSPSSPLVAWIADRVSRKRQVKGTLLMQSRGVEGRKIGGLQVGSPWLSPSVKLDRTEAKLLHSYLRGYPVQWQEGRSTEAVLSDRDAMLRHKPTVDEAIYSQAGSNWVQYLLTRTRLSSNGTVELEGDFEITRQALDDPETLLRDPLESNRLLQLTADDIALWYTHSQLLRQLKDDEAASVLILADTVDAEFDLETRWLNIWRRLPTGRNSSKGQRAWDITYLGHTWGRESLRGGYYNPLLHRSNEPRSLIAYALSREGIAHLTSAIEDPWSAYQTKLDIAIATLIRAGALNSFSVEPPIVVEAAPEPLLQSATPAERQALQVERNTRKWRGSLHDSTLERVWLDENRVLPEHEESDLLMDLSTGLGSTIYRVKQWVAEHERNISIARAADA</sequence>
<dbReference type="RefSeq" id="XP_014565463.1">
    <property type="nucleotide sequence ID" value="XM_014709977.1"/>
</dbReference>
<comment type="caution">
    <text evidence="2">The sequence shown here is derived from an EMBL/GenBank/DDBJ whole genome shotgun (WGS) entry which is preliminary data.</text>
</comment>
<dbReference type="AlphaFoldDB" id="G7E2G5"/>
<reference evidence="2 3" key="1">
    <citation type="journal article" date="2011" name="J. Gen. Appl. Microbiol.">
        <title>Draft genome sequencing of the enigmatic basidiomycete Mixia osmundae.</title>
        <authorList>
            <person name="Nishida H."/>
            <person name="Nagatsuka Y."/>
            <person name="Sugiyama J."/>
        </authorList>
    </citation>
    <scope>NUCLEOTIDE SEQUENCE [LARGE SCALE GENOMIC DNA]</scope>
    <source>
        <strain evidence="3">CBS 9802 / IAM 14324 / JCM 22182 / KY 12970</strain>
    </source>
</reference>
<organism evidence="2 3">
    <name type="scientific">Mixia osmundae (strain CBS 9802 / IAM 14324 / JCM 22182 / KY 12970)</name>
    <dbReference type="NCBI Taxonomy" id="764103"/>
    <lineage>
        <taxon>Eukaryota</taxon>
        <taxon>Fungi</taxon>
        <taxon>Dikarya</taxon>
        <taxon>Basidiomycota</taxon>
        <taxon>Pucciniomycotina</taxon>
        <taxon>Mixiomycetes</taxon>
        <taxon>Mixiales</taxon>
        <taxon>Mixiaceae</taxon>
        <taxon>Mixia</taxon>
    </lineage>
</organism>
<protein>
    <submittedName>
        <fullName evidence="2">Uncharacterized protein</fullName>
    </submittedName>
</protein>
<evidence type="ECO:0000313" key="3">
    <source>
        <dbReference type="Proteomes" id="UP000009131"/>
    </source>
</evidence>
<reference evidence="2 3" key="2">
    <citation type="journal article" date="2012" name="Open Biol.">
        <title>Characteristics of nucleosomes and linker DNA regions on the genome of the basidiomycete Mixia osmundae revealed by mono- and dinucleosome mapping.</title>
        <authorList>
            <person name="Nishida H."/>
            <person name="Kondo S."/>
            <person name="Matsumoto T."/>
            <person name="Suzuki Y."/>
            <person name="Yoshikawa H."/>
            <person name="Taylor T.D."/>
            <person name="Sugiyama J."/>
        </authorList>
    </citation>
    <scope>NUCLEOTIDE SEQUENCE [LARGE SCALE GENOMIC DNA]</scope>
    <source>
        <strain evidence="3">CBS 9802 / IAM 14324 / JCM 22182 / KY 12970</strain>
    </source>
</reference>
<proteinExistence type="predicted"/>
<accession>G7E2G5</accession>
<feature type="compositionally biased region" description="Low complexity" evidence="1">
    <location>
        <begin position="14"/>
        <end position="27"/>
    </location>
</feature>
<gene>
    <name evidence="2" type="primary">Mo03700</name>
    <name evidence="2" type="ORF">E5Q_03700</name>
</gene>
<keyword evidence="3" id="KW-1185">Reference proteome</keyword>
<name>G7E2G5_MIXOS</name>
<feature type="region of interest" description="Disordered" evidence="1">
    <location>
        <begin position="1"/>
        <end position="27"/>
    </location>
</feature>
<dbReference type="STRING" id="764103.G7E2G5"/>
<dbReference type="HOGENOM" id="CLU_412243_0_0_1"/>
<dbReference type="eggNOG" id="ENOG502RFEY">
    <property type="taxonomic scope" value="Eukaryota"/>
</dbReference>
<evidence type="ECO:0000256" key="1">
    <source>
        <dbReference type="SAM" id="MobiDB-lite"/>
    </source>
</evidence>
<dbReference type="Proteomes" id="UP000009131">
    <property type="component" value="Unassembled WGS sequence"/>
</dbReference>